<evidence type="ECO:0000313" key="3">
    <source>
        <dbReference type="Proteomes" id="UP001302120"/>
    </source>
</evidence>
<dbReference type="SUPFAM" id="SSF47413">
    <property type="entry name" value="lambda repressor-like DNA-binding domains"/>
    <property type="match status" value="1"/>
</dbReference>
<protein>
    <submittedName>
        <fullName evidence="2">Helix-turn-helix transcriptional regulator</fullName>
    </submittedName>
</protein>
<dbReference type="Proteomes" id="UP001302120">
    <property type="component" value="Unassembled WGS sequence"/>
</dbReference>
<name>A0ABU5UJE9_9CYAN</name>
<reference evidence="2 3" key="1">
    <citation type="submission" date="2023-12" db="EMBL/GenBank/DDBJ databases">
        <title>Baltic Sea Cyanobacteria.</title>
        <authorList>
            <person name="Delbaje E."/>
            <person name="Fewer D.P."/>
            <person name="Shishido T.K."/>
        </authorList>
    </citation>
    <scope>NUCLEOTIDE SEQUENCE [LARGE SCALE GENOMIC DNA]</scope>
    <source>
        <strain evidence="2 3">UHCC-0300</strain>
    </source>
</reference>
<organism evidence="2 3">
    <name type="scientific">Nodularia harveyana UHCC-0300</name>
    <dbReference type="NCBI Taxonomy" id="2974287"/>
    <lineage>
        <taxon>Bacteria</taxon>
        <taxon>Bacillati</taxon>
        <taxon>Cyanobacteriota</taxon>
        <taxon>Cyanophyceae</taxon>
        <taxon>Nostocales</taxon>
        <taxon>Nodulariaceae</taxon>
        <taxon>Nodularia</taxon>
    </lineage>
</organism>
<dbReference type="InterPro" id="IPR010982">
    <property type="entry name" value="Lambda_DNA-bd_dom_sf"/>
</dbReference>
<keyword evidence="3" id="KW-1185">Reference proteome</keyword>
<gene>
    <name evidence="2" type="ORF">VB620_17350</name>
</gene>
<feature type="domain" description="HTH cro/C1-type" evidence="1">
    <location>
        <begin position="43"/>
        <end position="85"/>
    </location>
</feature>
<accession>A0ABU5UJE9</accession>
<dbReference type="EMBL" id="JAYGHG010000034">
    <property type="protein sequence ID" value="MEA5583101.1"/>
    <property type="molecule type" value="Genomic_DNA"/>
</dbReference>
<dbReference type="SMART" id="SM00530">
    <property type="entry name" value="HTH_XRE"/>
    <property type="match status" value="1"/>
</dbReference>
<proteinExistence type="predicted"/>
<dbReference type="Pfam" id="PF01381">
    <property type="entry name" value="HTH_3"/>
    <property type="match status" value="1"/>
</dbReference>
<evidence type="ECO:0000313" key="2">
    <source>
        <dbReference type="EMBL" id="MEA5583101.1"/>
    </source>
</evidence>
<sequence>MDIAKRQRLEAAGWRVGDAADFLELLPEEVAFIEMKLSLSRYLKELRLKNQLSQANLAKRINSSQSRVAKMEAGDPSVSLDLIVRTILAVGGTCEDVAIAIAAIQT</sequence>
<comment type="caution">
    <text evidence="2">The sequence shown here is derived from an EMBL/GenBank/DDBJ whole genome shotgun (WGS) entry which is preliminary data.</text>
</comment>
<dbReference type="CDD" id="cd00093">
    <property type="entry name" value="HTH_XRE"/>
    <property type="match status" value="1"/>
</dbReference>
<dbReference type="InterPro" id="IPR001387">
    <property type="entry name" value="Cro/C1-type_HTH"/>
</dbReference>
<dbReference type="PROSITE" id="PS50943">
    <property type="entry name" value="HTH_CROC1"/>
    <property type="match status" value="1"/>
</dbReference>
<dbReference type="RefSeq" id="WP_323197400.1">
    <property type="nucleotide sequence ID" value="NZ_JAYGHG010000034.1"/>
</dbReference>
<evidence type="ECO:0000259" key="1">
    <source>
        <dbReference type="PROSITE" id="PS50943"/>
    </source>
</evidence>
<dbReference type="Gene3D" id="1.10.260.40">
    <property type="entry name" value="lambda repressor-like DNA-binding domains"/>
    <property type="match status" value="1"/>
</dbReference>